<protein>
    <submittedName>
        <fullName evidence="2">Uncharacterized protein</fullName>
    </submittedName>
</protein>
<sequence>MLRQDIVRKYFQCSWVEQGLFSTDWWSTRLAPPAHSDIKLRRGLLSGQSADDRARTSDSGTMGGKASKFETH</sequence>
<keyword evidence="3" id="KW-1185">Reference proteome</keyword>
<feature type="region of interest" description="Disordered" evidence="1">
    <location>
        <begin position="47"/>
        <end position="72"/>
    </location>
</feature>
<reference evidence="2 3" key="1">
    <citation type="journal article" date="2021" name="Elife">
        <title>Chloroplast acquisition without the gene transfer in kleptoplastic sea slugs, Plakobranchus ocellatus.</title>
        <authorList>
            <person name="Maeda T."/>
            <person name="Takahashi S."/>
            <person name="Yoshida T."/>
            <person name="Shimamura S."/>
            <person name="Takaki Y."/>
            <person name="Nagai Y."/>
            <person name="Toyoda A."/>
            <person name="Suzuki Y."/>
            <person name="Arimoto A."/>
            <person name="Ishii H."/>
            <person name="Satoh N."/>
            <person name="Nishiyama T."/>
            <person name="Hasebe M."/>
            <person name="Maruyama T."/>
            <person name="Minagawa J."/>
            <person name="Obokata J."/>
            <person name="Shigenobu S."/>
        </authorList>
    </citation>
    <scope>NUCLEOTIDE SEQUENCE [LARGE SCALE GENOMIC DNA]</scope>
</reference>
<evidence type="ECO:0000313" key="2">
    <source>
        <dbReference type="EMBL" id="GFN87663.1"/>
    </source>
</evidence>
<accession>A0AAV3YZT6</accession>
<name>A0AAV3YZT6_9GAST</name>
<proteinExistence type="predicted"/>
<dbReference type="EMBL" id="BLXT01001780">
    <property type="protein sequence ID" value="GFN87663.1"/>
    <property type="molecule type" value="Genomic_DNA"/>
</dbReference>
<dbReference type="AlphaFoldDB" id="A0AAV3YZT6"/>
<evidence type="ECO:0000313" key="3">
    <source>
        <dbReference type="Proteomes" id="UP000735302"/>
    </source>
</evidence>
<gene>
    <name evidence="2" type="ORF">PoB_001416900</name>
</gene>
<dbReference type="Proteomes" id="UP000735302">
    <property type="component" value="Unassembled WGS sequence"/>
</dbReference>
<comment type="caution">
    <text evidence="2">The sequence shown here is derived from an EMBL/GenBank/DDBJ whole genome shotgun (WGS) entry which is preliminary data.</text>
</comment>
<evidence type="ECO:0000256" key="1">
    <source>
        <dbReference type="SAM" id="MobiDB-lite"/>
    </source>
</evidence>
<organism evidence="2 3">
    <name type="scientific">Plakobranchus ocellatus</name>
    <dbReference type="NCBI Taxonomy" id="259542"/>
    <lineage>
        <taxon>Eukaryota</taxon>
        <taxon>Metazoa</taxon>
        <taxon>Spiralia</taxon>
        <taxon>Lophotrochozoa</taxon>
        <taxon>Mollusca</taxon>
        <taxon>Gastropoda</taxon>
        <taxon>Heterobranchia</taxon>
        <taxon>Euthyneura</taxon>
        <taxon>Panpulmonata</taxon>
        <taxon>Sacoglossa</taxon>
        <taxon>Placobranchoidea</taxon>
        <taxon>Plakobranchidae</taxon>
        <taxon>Plakobranchus</taxon>
    </lineage>
</organism>